<dbReference type="PROSITE" id="PS51318">
    <property type="entry name" value="TAT"/>
    <property type="match status" value="1"/>
</dbReference>
<feature type="chain" id="PRO_5045202935" description="Twin-arginine translocation pathway signal" evidence="1">
    <location>
        <begin position="33"/>
        <end position="168"/>
    </location>
</feature>
<organism evidence="2 3">
    <name type="scientific">Comamonas odontotermitis</name>
    <dbReference type="NCBI Taxonomy" id="379895"/>
    <lineage>
        <taxon>Bacteria</taxon>
        <taxon>Pseudomonadati</taxon>
        <taxon>Pseudomonadota</taxon>
        <taxon>Betaproteobacteria</taxon>
        <taxon>Burkholderiales</taxon>
        <taxon>Comamonadaceae</taxon>
        <taxon>Comamonas</taxon>
    </lineage>
</organism>
<evidence type="ECO:0008006" key="4">
    <source>
        <dbReference type="Google" id="ProtNLM"/>
    </source>
</evidence>
<dbReference type="Proteomes" id="UP000562492">
    <property type="component" value="Unassembled WGS sequence"/>
</dbReference>
<dbReference type="InterPro" id="IPR006311">
    <property type="entry name" value="TAT_signal"/>
</dbReference>
<name>A0ABR6RJ41_9BURK</name>
<dbReference type="Pfam" id="PF04214">
    <property type="entry name" value="DUF411"/>
    <property type="match status" value="1"/>
</dbReference>
<dbReference type="InterPro" id="IPR036249">
    <property type="entry name" value="Thioredoxin-like_sf"/>
</dbReference>
<keyword evidence="1" id="KW-0732">Signal</keyword>
<comment type="caution">
    <text evidence="2">The sequence shown here is derived from an EMBL/GenBank/DDBJ whole genome shotgun (WGS) entry which is preliminary data.</text>
</comment>
<dbReference type="SUPFAM" id="SSF52833">
    <property type="entry name" value="Thioredoxin-like"/>
    <property type="match status" value="1"/>
</dbReference>
<protein>
    <recommendedName>
        <fullName evidence="4">Twin-arginine translocation pathway signal</fullName>
    </recommendedName>
</protein>
<dbReference type="EMBL" id="JACHKZ010000022">
    <property type="protein sequence ID" value="MBB6579039.1"/>
    <property type="molecule type" value="Genomic_DNA"/>
</dbReference>
<feature type="signal peptide" evidence="1">
    <location>
        <begin position="1"/>
        <end position="32"/>
    </location>
</feature>
<reference evidence="2 3" key="1">
    <citation type="submission" date="2020-08" db="EMBL/GenBank/DDBJ databases">
        <title>Functional genomics of gut bacteria from endangered species of beetles.</title>
        <authorList>
            <person name="Carlos-Shanley C."/>
        </authorList>
    </citation>
    <scope>NUCLEOTIDE SEQUENCE [LARGE SCALE GENOMIC DNA]</scope>
    <source>
        <strain evidence="2 3">S00124</strain>
    </source>
</reference>
<dbReference type="RefSeq" id="WP_184710053.1">
    <property type="nucleotide sequence ID" value="NZ_JACHKZ010000022.1"/>
</dbReference>
<accession>A0ABR6RJ41</accession>
<dbReference type="InterPro" id="IPR007332">
    <property type="entry name" value="DUF411"/>
</dbReference>
<evidence type="ECO:0000313" key="3">
    <source>
        <dbReference type="Proteomes" id="UP000562492"/>
    </source>
</evidence>
<evidence type="ECO:0000313" key="2">
    <source>
        <dbReference type="EMBL" id="MBB6579039.1"/>
    </source>
</evidence>
<gene>
    <name evidence="2" type="ORF">HNP33_003149</name>
</gene>
<evidence type="ECO:0000256" key="1">
    <source>
        <dbReference type="SAM" id="SignalP"/>
    </source>
</evidence>
<proteinExistence type="predicted"/>
<sequence>MKQTLTRRHALHLLATATAVTAGLTSGFPALAASPAKTPMDVWKDPNCGCCKDWIALMEKAGFAVTVHETGNSAMRAKLGLPARLGSCHTALVDGYAVEGHVPAADVRKLLQQKPKALGIAVPGMPVGSPGMDGPEYGGRKDPFDVLLVTKNLMSSDVSTTVFTSYRG</sequence>
<keyword evidence="3" id="KW-1185">Reference proteome</keyword>